<dbReference type="Proteomes" id="UP000823485">
    <property type="component" value="Unassembled WGS sequence"/>
</dbReference>
<name>A0ABS2R0F4_9BACI</name>
<keyword evidence="2" id="KW-1185">Reference proteome</keyword>
<gene>
    <name evidence="1" type="ORF">JOC94_000088</name>
</gene>
<evidence type="ECO:0000313" key="2">
    <source>
        <dbReference type="Proteomes" id="UP000823485"/>
    </source>
</evidence>
<organism evidence="1 2">
    <name type="scientific">Siminovitchia thermophila</name>
    <dbReference type="NCBI Taxonomy" id="1245522"/>
    <lineage>
        <taxon>Bacteria</taxon>
        <taxon>Bacillati</taxon>
        <taxon>Bacillota</taxon>
        <taxon>Bacilli</taxon>
        <taxon>Bacillales</taxon>
        <taxon>Bacillaceae</taxon>
        <taxon>Siminovitchia</taxon>
    </lineage>
</organism>
<proteinExistence type="predicted"/>
<protein>
    <submittedName>
        <fullName evidence="1">Uncharacterized protein</fullName>
    </submittedName>
</protein>
<comment type="caution">
    <text evidence="1">The sequence shown here is derived from an EMBL/GenBank/DDBJ whole genome shotgun (WGS) entry which is preliminary data.</text>
</comment>
<accession>A0ABS2R0F4</accession>
<dbReference type="EMBL" id="JAFBFH010000001">
    <property type="protein sequence ID" value="MBM7713122.1"/>
    <property type="molecule type" value="Genomic_DNA"/>
</dbReference>
<reference evidence="1 2" key="1">
    <citation type="submission" date="2021-01" db="EMBL/GenBank/DDBJ databases">
        <title>Genomic Encyclopedia of Type Strains, Phase IV (KMG-IV): sequencing the most valuable type-strain genomes for metagenomic binning, comparative biology and taxonomic classification.</title>
        <authorList>
            <person name="Goeker M."/>
        </authorList>
    </citation>
    <scope>NUCLEOTIDE SEQUENCE [LARGE SCALE GENOMIC DNA]</scope>
    <source>
        <strain evidence="1 2">DSM 105453</strain>
    </source>
</reference>
<evidence type="ECO:0000313" key="1">
    <source>
        <dbReference type="EMBL" id="MBM7713122.1"/>
    </source>
</evidence>
<sequence length="80" mass="9492">MKRQDKEPRMIRFQAVEKILGSLFTVARFFMVWSSTLPKLCTSLIKNRGHAYLFTYKNKDKIVPEQSVWRGLRNELGMKQ</sequence>